<dbReference type="GO" id="GO:0031201">
    <property type="term" value="C:SNARE complex"/>
    <property type="evidence" value="ECO:0007669"/>
    <property type="project" value="TreeGrafter"/>
</dbReference>
<gene>
    <name evidence="5" type="ORF">M7I_3226</name>
</gene>
<dbReference type="InterPro" id="IPR000727">
    <property type="entry name" value="T_SNARE_dom"/>
</dbReference>
<keyword evidence="6" id="KW-1185">Reference proteome</keyword>
<dbReference type="PANTHER" id="PTHR19957:SF380">
    <property type="entry name" value="SYNTAXIN FAMILY PROTEIN"/>
    <property type="match status" value="1"/>
</dbReference>
<evidence type="ECO:0000256" key="2">
    <source>
        <dbReference type="SAM" id="Coils"/>
    </source>
</evidence>
<proteinExistence type="inferred from homology"/>
<dbReference type="GO" id="GO:0005886">
    <property type="term" value="C:plasma membrane"/>
    <property type="evidence" value="ECO:0007669"/>
    <property type="project" value="TreeGrafter"/>
</dbReference>
<dbReference type="InParanoid" id="H0EKZ2"/>
<dbReference type="CDD" id="cd15849">
    <property type="entry name" value="SNARE_Sso1"/>
    <property type="match status" value="1"/>
</dbReference>
<dbReference type="Pfam" id="PF05739">
    <property type="entry name" value="SNARE"/>
    <property type="match status" value="1"/>
</dbReference>
<dbReference type="GO" id="GO:0000149">
    <property type="term" value="F:SNARE binding"/>
    <property type="evidence" value="ECO:0007669"/>
    <property type="project" value="TreeGrafter"/>
</dbReference>
<name>H0EKZ2_GLAL7</name>
<dbReference type="OrthoDB" id="10255013at2759"/>
<evidence type="ECO:0000256" key="1">
    <source>
        <dbReference type="ARBA" id="ARBA00009063"/>
    </source>
</evidence>
<sequence>MGGYDESGHNVEMTPLAQAAQQPAVTNNLSQWLDTVVQPLKLEIKDLDTARIPALVRAQQACLTSVDAGRASAKVEADAEAIKDEYKLLIERVKQLKSVRENQNSATRAKHVGELDKGLRASFANYQSMGPVFTQALMSSDRRGQSQTTLSAVKERNAAIQKIARDMAEIGVLFDDMNNLVMQQEAAIENIETKGEEVVENMDKGTEQIGVAITSARNARKWKWWCLGICSMYNLPKVNFLTPELTRLLVLIIAIIVIALVITKPWQAVAPKAARRSLPIQSRRVVSEFTKPIGERIVKVGEDYTPLGKRFRKFQS</sequence>
<organism evidence="5 6">
    <name type="scientific">Glarea lozoyensis (strain ATCC 74030 / MF5533)</name>
    <dbReference type="NCBI Taxonomy" id="1104152"/>
    <lineage>
        <taxon>Eukaryota</taxon>
        <taxon>Fungi</taxon>
        <taxon>Dikarya</taxon>
        <taxon>Ascomycota</taxon>
        <taxon>Pezizomycotina</taxon>
        <taxon>Leotiomycetes</taxon>
        <taxon>Helotiales</taxon>
        <taxon>Helotiaceae</taxon>
        <taxon>Glarea</taxon>
    </lineage>
</organism>
<dbReference type="Proteomes" id="UP000005446">
    <property type="component" value="Unassembled WGS sequence"/>
</dbReference>
<feature type="domain" description="T-SNARE coiled-coil homology" evidence="4">
    <location>
        <begin position="150"/>
        <end position="212"/>
    </location>
</feature>
<comment type="similarity">
    <text evidence="1">Belongs to the syntaxin family.</text>
</comment>
<evidence type="ECO:0000313" key="6">
    <source>
        <dbReference type="Proteomes" id="UP000005446"/>
    </source>
</evidence>
<dbReference type="SUPFAM" id="SSF47661">
    <property type="entry name" value="t-snare proteins"/>
    <property type="match status" value="1"/>
</dbReference>
<protein>
    <submittedName>
        <fullName evidence="5">Putative Syntaxin-like protein psy1</fullName>
    </submittedName>
</protein>
<reference evidence="5 6" key="1">
    <citation type="journal article" date="2012" name="Eukaryot. Cell">
        <title>Genome sequence of the fungus Glarea lozoyensis: the first genome sequence of a species from the Helotiaceae family.</title>
        <authorList>
            <person name="Youssar L."/>
            <person name="Gruening B.A."/>
            <person name="Erxleben A."/>
            <person name="Guenther S."/>
            <person name="Huettel W."/>
        </authorList>
    </citation>
    <scope>NUCLEOTIDE SEQUENCE [LARGE SCALE GENOMIC DNA]</scope>
    <source>
        <strain evidence="6">ATCC 74030 / MF5533</strain>
    </source>
</reference>
<keyword evidence="3" id="KW-0472">Membrane</keyword>
<dbReference type="HOGENOM" id="CLU_042423_0_2_1"/>
<dbReference type="GO" id="GO:0006887">
    <property type="term" value="P:exocytosis"/>
    <property type="evidence" value="ECO:0007669"/>
    <property type="project" value="TreeGrafter"/>
</dbReference>
<keyword evidence="3" id="KW-0812">Transmembrane</keyword>
<dbReference type="PROSITE" id="PS50192">
    <property type="entry name" value="T_SNARE"/>
    <property type="match status" value="1"/>
</dbReference>
<accession>H0EKZ2</accession>
<comment type="caution">
    <text evidence="5">The sequence shown here is derived from an EMBL/GenBank/DDBJ whole genome shotgun (WGS) entry which is preliminary data.</text>
</comment>
<dbReference type="InterPro" id="IPR010989">
    <property type="entry name" value="SNARE"/>
</dbReference>
<evidence type="ECO:0000259" key="4">
    <source>
        <dbReference type="PROSITE" id="PS50192"/>
    </source>
</evidence>
<evidence type="ECO:0000256" key="3">
    <source>
        <dbReference type="SAM" id="Phobius"/>
    </source>
</evidence>
<dbReference type="GO" id="GO:0006906">
    <property type="term" value="P:vesicle fusion"/>
    <property type="evidence" value="ECO:0007669"/>
    <property type="project" value="TreeGrafter"/>
</dbReference>
<dbReference type="EMBL" id="AGUE01000073">
    <property type="protein sequence ID" value="EHL00835.1"/>
    <property type="molecule type" value="Genomic_DNA"/>
</dbReference>
<dbReference type="InterPro" id="IPR045242">
    <property type="entry name" value="Syntaxin"/>
</dbReference>
<keyword evidence="2" id="KW-0175">Coiled coil</keyword>
<feature type="coiled-coil region" evidence="2">
    <location>
        <begin position="72"/>
        <end position="99"/>
    </location>
</feature>
<keyword evidence="3" id="KW-1133">Transmembrane helix</keyword>
<feature type="transmembrane region" description="Helical" evidence="3">
    <location>
        <begin position="245"/>
        <end position="266"/>
    </location>
</feature>
<evidence type="ECO:0000313" key="5">
    <source>
        <dbReference type="EMBL" id="EHL00835.1"/>
    </source>
</evidence>
<dbReference type="GO" id="GO:0006886">
    <property type="term" value="P:intracellular protein transport"/>
    <property type="evidence" value="ECO:0007669"/>
    <property type="project" value="TreeGrafter"/>
</dbReference>
<dbReference type="AlphaFoldDB" id="H0EKZ2"/>
<dbReference type="GO" id="GO:0012505">
    <property type="term" value="C:endomembrane system"/>
    <property type="evidence" value="ECO:0007669"/>
    <property type="project" value="TreeGrafter"/>
</dbReference>
<dbReference type="GO" id="GO:0048278">
    <property type="term" value="P:vesicle docking"/>
    <property type="evidence" value="ECO:0007669"/>
    <property type="project" value="TreeGrafter"/>
</dbReference>
<dbReference type="Gene3D" id="1.20.5.110">
    <property type="match status" value="1"/>
</dbReference>
<dbReference type="GO" id="GO:0005484">
    <property type="term" value="F:SNAP receptor activity"/>
    <property type="evidence" value="ECO:0007669"/>
    <property type="project" value="TreeGrafter"/>
</dbReference>
<dbReference type="PANTHER" id="PTHR19957">
    <property type="entry name" value="SYNTAXIN"/>
    <property type="match status" value="1"/>
</dbReference>